<evidence type="ECO:0000256" key="1">
    <source>
        <dbReference type="SAM" id="MobiDB-lite"/>
    </source>
</evidence>
<keyword evidence="4" id="KW-1185">Reference proteome</keyword>
<dbReference type="RefSeq" id="WP_345160827.1">
    <property type="nucleotide sequence ID" value="NZ_BAABHC010000020.1"/>
</dbReference>
<dbReference type="InterPro" id="IPR058207">
    <property type="entry name" value="PID_CTERM"/>
</dbReference>
<evidence type="ECO:0000313" key="3">
    <source>
        <dbReference type="EMBL" id="GAA4438963.1"/>
    </source>
</evidence>
<feature type="transmembrane region" description="Helical" evidence="2">
    <location>
        <begin position="49"/>
        <end position="66"/>
    </location>
</feature>
<protein>
    <recommendedName>
        <fullName evidence="5">VPDSG-CTERM protein sorting domain-containing protein</fullName>
    </recommendedName>
</protein>
<keyword evidence="2" id="KW-0472">Membrane</keyword>
<sequence>MKNLLIKSFILIAVLFITGVSDVAAQRKGNGIPPGKNKPGNPGTSTGVPIDGGASVLLAAGAAYGLKKLRDYRKNNMKNDHLS</sequence>
<organism evidence="3 4">
    <name type="scientific">Pontibacter saemangeumensis</name>
    <dbReference type="NCBI Taxonomy" id="1084525"/>
    <lineage>
        <taxon>Bacteria</taxon>
        <taxon>Pseudomonadati</taxon>
        <taxon>Bacteroidota</taxon>
        <taxon>Cytophagia</taxon>
        <taxon>Cytophagales</taxon>
        <taxon>Hymenobacteraceae</taxon>
        <taxon>Pontibacter</taxon>
    </lineage>
</organism>
<name>A0ABP8LWY6_9BACT</name>
<keyword evidence="2" id="KW-1133">Transmembrane helix</keyword>
<keyword evidence="2" id="KW-0812">Transmembrane</keyword>
<dbReference type="NCBIfam" id="NF046080">
    <property type="entry name" value="PID_CTERM"/>
    <property type="match status" value="1"/>
</dbReference>
<evidence type="ECO:0000256" key="2">
    <source>
        <dbReference type="SAM" id="Phobius"/>
    </source>
</evidence>
<feature type="region of interest" description="Disordered" evidence="1">
    <location>
        <begin position="27"/>
        <end position="46"/>
    </location>
</feature>
<accession>A0ABP8LWY6</accession>
<reference evidence="4" key="1">
    <citation type="journal article" date="2019" name="Int. J. Syst. Evol. Microbiol.">
        <title>The Global Catalogue of Microorganisms (GCM) 10K type strain sequencing project: providing services to taxonomists for standard genome sequencing and annotation.</title>
        <authorList>
            <consortium name="The Broad Institute Genomics Platform"/>
            <consortium name="The Broad Institute Genome Sequencing Center for Infectious Disease"/>
            <person name="Wu L."/>
            <person name="Ma J."/>
        </authorList>
    </citation>
    <scope>NUCLEOTIDE SEQUENCE [LARGE SCALE GENOMIC DNA]</scope>
    <source>
        <strain evidence="4">JCM 17926</strain>
    </source>
</reference>
<gene>
    <name evidence="3" type="ORF">GCM10023188_34780</name>
</gene>
<evidence type="ECO:0008006" key="5">
    <source>
        <dbReference type="Google" id="ProtNLM"/>
    </source>
</evidence>
<proteinExistence type="predicted"/>
<feature type="compositionally biased region" description="Low complexity" evidence="1">
    <location>
        <begin position="28"/>
        <end position="43"/>
    </location>
</feature>
<dbReference type="Proteomes" id="UP001500552">
    <property type="component" value="Unassembled WGS sequence"/>
</dbReference>
<evidence type="ECO:0000313" key="4">
    <source>
        <dbReference type="Proteomes" id="UP001500552"/>
    </source>
</evidence>
<dbReference type="EMBL" id="BAABHC010000020">
    <property type="protein sequence ID" value="GAA4438963.1"/>
    <property type="molecule type" value="Genomic_DNA"/>
</dbReference>
<comment type="caution">
    <text evidence="3">The sequence shown here is derived from an EMBL/GenBank/DDBJ whole genome shotgun (WGS) entry which is preliminary data.</text>
</comment>